<proteinExistence type="predicted"/>
<dbReference type="EMBL" id="WBKO01000002">
    <property type="protein sequence ID" value="MDV2482163.1"/>
    <property type="molecule type" value="Genomic_DNA"/>
</dbReference>
<gene>
    <name evidence="1" type="ORF">F8E02_09165</name>
</gene>
<protein>
    <submittedName>
        <fullName evidence="1">Uncharacterized protein</fullName>
    </submittedName>
</protein>
<keyword evidence="2" id="KW-1185">Reference proteome</keyword>
<reference evidence="1 2" key="1">
    <citation type="submission" date="2019-10" db="EMBL/GenBank/DDBJ databases">
        <title>Isolation and characterization of Methanoculleus sp. Wushi-C6 from a hot spring well.</title>
        <authorList>
            <person name="Chen S.-C."/>
            <person name="Lan Z.-H."/>
            <person name="You Y.-T."/>
            <person name="Lai M.-C."/>
        </authorList>
    </citation>
    <scope>NUCLEOTIDE SEQUENCE [LARGE SCALE GENOMIC DNA]</scope>
    <source>
        <strain evidence="1 2">Wushi-C6</strain>
    </source>
</reference>
<name>A0ABU3X267_9EURY</name>
<dbReference type="RefSeq" id="WP_317065226.1">
    <property type="nucleotide sequence ID" value="NZ_WBKO01000002.1"/>
</dbReference>
<evidence type="ECO:0000313" key="1">
    <source>
        <dbReference type="EMBL" id="MDV2482163.1"/>
    </source>
</evidence>
<evidence type="ECO:0000313" key="2">
    <source>
        <dbReference type="Proteomes" id="UP001281203"/>
    </source>
</evidence>
<organism evidence="1 2">
    <name type="scientific">Methanoculleus caldifontis</name>
    <dbReference type="NCBI Taxonomy" id="2651577"/>
    <lineage>
        <taxon>Archaea</taxon>
        <taxon>Methanobacteriati</taxon>
        <taxon>Methanobacteriota</taxon>
        <taxon>Stenosarchaea group</taxon>
        <taxon>Methanomicrobia</taxon>
        <taxon>Methanomicrobiales</taxon>
        <taxon>Methanomicrobiaceae</taxon>
        <taxon>Methanoculleus</taxon>
    </lineage>
</organism>
<accession>A0ABU3X267</accession>
<sequence>MARILSERDVTILKRSAPECLGLVCAGSGGPYRSILPPLANHYATDAEDFRKRLERLNDDDLRYLVGLILDGSESLGCVPPEHIEVFLTFVDDRLGRDAALAILQYYEREDGCAR</sequence>
<comment type="caution">
    <text evidence="1">The sequence shown here is derived from an EMBL/GenBank/DDBJ whole genome shotgun (WGS) entry which is preliminary data.</text>
</comment>
<dbReference type="Proteomes" id="UP001281203">
    <property type="component" value="Unassembled WGS sequence"/>
</dbReference>